<dbReference type="Proteomes" id="UP001295444">
    <property type="component" value="Chromosome 05"/>
</dbReference>
<protein>
    <submittedName>
        <fullName evidence="1">Uncharacterized protein</fullName>
    </submittedName>
</protein>
<name>A0AAD1W4X6_PELCU</name>
<dbReference type="EMBL" id="OW240916">
    <property type="protein sequence ID" value="CAH2293835.1"/>
    <property type="molecule type" value="Genomic_DNA"/>
</dbReference>
<reference evidence="1" key="1">
    <citation type="submission" date="2022-03" db="EMBL/GenBank/DDBJ databases">
        <authorList>
            <person name="Alioto T."/>
            <person name="Alioto T."/>
            <person name="Gomez Garrido J."/>
        </authorList>
    </citation>
    <scope>NUCLEOTIDE SEQUENCE</scope>
</reference>
<accession>A0AAD1W4X6</accession>
<sequence>MTGAGACLRERRGDVVEGRPAVFFLAVRGSDFADDIRHLRRDYRVLSSARRKLSAIRSFRAETQGEIWRGEKIYSGC</sequence>
<evidence type="ECO:0000313" key="1">
    <source>
        <dbReference type="EMBL" id="CAH2293835.1"/>
    </source>
</evidence>
<organism evidence="1 2">
    <name type="scientific">Pelobates cultripes</name>
    <name type="common">Western spadefoot toad</name>
    <dbReference type="NCBI Taxonomy" id="61616"/>
    <lineage>
        <taxon>Eukaryota</taxon>
        <taxon>Metazoa</taxon>
        <taxon>Chordata</taxon>
        <taxon>Craniata</taxon>
        <taxon>Vertebrata</taxon>
        <taxon>Euteleostomi</taxon>
        <taxon>Amphibia</taxon>
        <taxon>Batrachia</taxon>
        <taxon>Anura</taxon>
        <taxon>Pelobatoidea</taxon>
        <taxon>Pelobatidae</taxon>
        <taxon>Pelobates</taxon>
    </lineage>
</organism>
<keyword evidence="2" id="KW-1185">Reference proteome</keyword>
<dbReference type="AlphaFoldDB" id="A0AAD1W4X6"/>
<gene>
    <name evidence="1" type="ORF">PECUL_23A059668</name>
</gene>
<evidence type="ECO:0000313" key="2">
    <source>
        <dbReference type="Proteomes" id="UP001295444"/>
    </source>
</evidence>
<proteinExistence type="predicted"/>